<sequence precursor="true">MIRARLLTAAALLLAPCLFAGCGDSVREPSTDPTPVGGESDSGVIDPNNPGYDPNNEV</sequence>
<dbReference type="AlphaFoldDB" id="A0A517PF06"/>
<evidence type="ECO:0000256" key="1">
    <source>
        <dbReference type="SAM" id="MobiDB-lite"/>
    </source>
</evidence>
<accession>A0A517PF06</accession>
<reference evidence="3 4" key="1">
    <citation type="submission" date="2019-02" db="EMBL/GenBank/DDBJ databases">
        <title>Deep-cultivation of Planctomycetes and their phenomic and genomic characterization uncovers novel biology.</title>
        <authorList>
            <person name="Wiegand S."/>
            <person name="Jogler M."/>
            <person name="Boedeker C."/>
            <person name="Pinto D."/>
            <person name="Vollmers J."/>
            <person name="Rivas-Marin E."/>
            <person name="Kohn T."/>
            <person name="Peeters S.H."/>
            <person name="Heuer A."/>
            <person name="Rast P."/>
            <person name="Oberbeckmann S."/>
            <person name="Bunk B."/>
            <person name="Jeske O."/>
            <person name="Meyerdierks A."/>
            <person name="Storesund J.E."/>
            <person name="Kallscheuer N."/>
            <person name="Luecker S."/>
            <person name="Lage O.M."/>
            <person name="Pohl T."/>
            <person name="Merkel B.J."/>
            <person name="Hornburger P."/>
            <person name="Mueller R.-W."/>
            <person name="Bruemmer F."/>
            <person name="Labrenz M."/>
            <person name="Spormann A.M."/>
            <person name="Op den Camp H."/>
            <person name="Overmann J."/>
            <person name="Amann R."/>
            <person name="Jetten M.S.M."/>
            <person name="Mascher T."/>
            <person name="Medema M.H."/>
            <person name="Devos D.P."/>
            <person name="Kaster A.-K."/>
            <person name="Ovreas L."/>
            <person name="Rohde M."/>
            <person name="Galperin M.Y."/>
            <person name="Jogler C."/>
        </authorList>
    </citation>
    <scope>NUCLEOTIDE SEQUENCE [LARGE SCALE GENOMIC DNA]</scope>
    <source>
        <strain evidence="3 4">CA12</strain>
    </source>
</reference>
<gene>
    <name evidence="3" type="ORF">CA12_40950</name>
</gene>
<dbReference type="PROSITE" id="PS51257">
    <property type="entry name" value="PROKAR_LIPOPROTEIN"/>
    <property type="match status" value="1"/>
</dbReference>
<evidence type="ECO:0000256" key="2">
    <source>
        <dbReference type="SAM" id="SignalP"/>
    </source>
</evidence>
<feature type="region of interest" description="Disordered" evidence="1">
    <location>
        <begin position="24"/>
        <end position="58"/>
    </location>
</feature>
<name>A0A517PF06_9PLAN</name>
<dbReference type="KEGG" id="acaf:CA12_40950"/>
<organism evidence="3 4">
    <name type="scientific">Alienimonas californiensis</name>
    <dbReference type="NCBI Taxonomy" id="2527989"/>
    <lineage>
        <taxon>Bacteria</taxon>
        <taxon>Pseudomonadati</taxon>
        <taxon>Planctomycetota</taxon>
        <taxon>Planctomycetia</taxon>
        <taxon>Planctomycetales</taxon>
        <taxon>Planctomycetaceae</taxon>
        <taxon>Alienimonas</taxon>
    </lineage>
</organism>
<dbReference type="Proteomes" id="UP000318741">
    <property type="component" value="Chromosome"/>
</dbReference>
<dbReference type="RefSeq" id="WP_165700892.1">
    <property type="nucleotide sequence ID" value="NZ_CP036265.1"/>
</dbReference>
<proteinExistence type="predicted"/>
<feature type="chain" id="PRO_5022171077" evidence="2">
    <location>
        <begin position="21"/>
        <end position="58"/>
    </location>
</feature>
<evidence type="ECO:0000313" key="3">
    <source>
        <dbReference type="EMBL" id="QDT17957.1"/>
    </source>
</evidence>
<protein>
    <submittedName>
        <fullName evidence="3">Uncharacterized protein</fullName>
    </submittedName>
</protein>
<evidence type="ECO:0000313" key="4">
    <source>
        <dbReference type="Proteomes" id="UP000318741"/>
    </source>
</evidence>
<keyword evidence="4" id="KW-1185">Reference proteome</keyword>
<keyword evidence="2" id="KW-0732">Signal</keyword>
<dbReference type="EMBL" id="CP036265">
    <property type="protein sequence ID" value="QDT17957.1"/>
    <property type="molecule type" value="Genomic_DNA"/>
</dbReference>
<feature type="signal peptide" evidence="2">
    <location>
        <begin position="1"/>
        <end position="20"/>
    </location>
</feature>